<comment type="caution">
    <text evidence="11">The sequence shown here is derived from an EMBL/GenBank/DDBJ whole genome shotgun (WGS) entry which is preliminary data.</text>
</comment>
<keyword evidence="9" id="KW-0732">Signal</keyword>
<evidence type="ECO:0000256" key="4">
    <source>
        <dbReference type="ARBA" id="ARBA00023157"/>
    </source>
</evidence>
<feature type="domain" description="P-type" evidence="10">
    <location>
        <begin position="28"/>
        <end position="81"/>
    </location>
</feature>
<dbReference type="PROSITE" id="PS51257">
    <property type="entry name" value="PROKAR_LIPOPROTEIN"/>
    <property type="match status" value="1"/>
</dbReference>
<comment type="caution">
    <text evidence="7">Lacks conserved residue(s) required for the propagation of feature annotation.</text>
</comment>
<evidence type="ECO:0000256" key="8">
    <source>
        <dbReference type="RuleBase" id="RU361185"/>
    </source>
</evidence>
<dbReference type="CDD" id="cd00111">
    <property type="entry name" value="Trefoil"/>
    <property type="match status" value="1"/>
</dbReference>
<evidence type="ECO:0000256" key="6">
    <source>
        <dbReference type="ARBA" id="ARBA00041343"/>
    </source>
</evidence>
<organism evidence="11 12">
    <name type="scientific">Symbiochloris irregularis</name>
    <dbReference type="NCBI Taxonomy" id="706552"/>
    <lineage>
        <taxon>Eukaryota</taxon>
        <taxon>Viridiplantae</taxon>
        <taxon>Chlorophyta</taxon>
        <taxon>core chlorophytes</taxon>
        <taxon>Trebouxiophyceae</taxon>
        <taxon>Trebouxiales</taxon>
        <taxon>Trebouxiaceae</taxon>
        <taxon>Symbiochloris</taxon>
    </lineage>
</organism>
<dbReference type="Proteomes" id="UP001465755">
    <property type="component" value="Unassembled WGS sequence"/>
</dbReference>
<dbReference type="GO" id="GO:0016020">
    <property type="term" value="C:membrane"/>
    <property type="evidence" value="ECO:0007669"/>
    <property type="project" value="UniProtKB-SubCell"/>
</dbReference>
<dbReference type="GO" id="GO:0005975">
    <property type="term" value="P:carbohydrate metabolic process"/>
    <property type="evidence" value="ECO:0007669"/>
    <property type="project" value="InterPro"/>
</dbReference>
<dbReference type="PROSITE" id="PS00129">
    <property type="entry name" value="GLYCOSYL_HYDROL_F31_1"/>
    <property type="match status" value="1"/>
</dbReference>
<dbReference type="PROSITE" id="PS51448">
    <property type="entry name" value="P_TREFOIL_2"/>
    <property type="match status" value="1"/>
</dbReference>
<keyword evidence="5" id="KW-0325">Glycoprotein</keyword>
<dbReference type="InterPro" id="IPR002052">
    <property type="entry name" value="DNA_methylase_N6_adenine_CS"/>
</dbReference>
<comment type="subcellular location">
    <subcellularLocation>
        <location evidence="1">Membrane</location>
    </subcellularLocation>
</comment>
<dbReference type="InterPro" id="IPR000519">
    <property type="entry name" value="P_trefoil_dom"/>
</dbReference>
<sequence length="658" mass="71545">MAFRHSPRFCQLEAVISLLAIVTTCTGQSCNNAGARIYCAYPGVPQDKCEGQYGCCFDDSLPTTVGAAGTVYDYPRCFEKNGGDSSYTLSNLTPLSGGAQSGNLSSTAGTMTQTLGPDIASLDLTVEALTPSILRVQIGAPGRWTVPQADIFNRPQLAADTGPARLQFKATAAPFGFSVTRTGASAPPLFDTNGQRFIFKDQYIELTSPLPGSSAVYGLGERTPSTGMRLLRDGIPRALWNRDSAAADPDENTYGSRPNYLEVREDGSAHGVIMMNCNGMDVVLTPETIQFRLIGGVVDLYFLAGPTPNAVNDQLTQIIGRPVMPPYWAMGLMNSKFGYNSATYFNYVIEQYAAAEIPLEVMVFDNNWNDDYEQFTLGREFSPADMQALYSRLHSNGQRMVLSVEAFIHVNPQYATYTRGLAADAFVRDVTGQPFTGQVWAGASVWTDLRSPQGAKFWQGEMADLYDRVLYDGLWLDMNEVSSYCTGDVCSVPENGPAVGVQLNYTCQLSCQSGPQTVTNSSNLKANSSTALSLAVFDPPYAINSANRLLPLSTKNIPVTASYHDGQLQYNLHNLYPLYQAKVSHQQLISLRQKRPFILIRSTWLGSGAYAAHWTGDTMSLQDDMVWSVPSIMNQGISGRHTLPTSLCSAPACVAPSS</sequence>
<dbReference type="GO" id="GO:0008168">
    <property type="term" value="F:methyltransferase activity"/>
    <property type="evidence" value="ECO:0007669"/>
    <property type="project" value="InterPro"/>
</dbReference>
<keyword evidence="3" id="KW-0472">Membrane</keyword>
<dbReference type="InterPro" id="IPR025887">
    <property type="entry name" value="Glyco_hydro_31_N_dom"/>
</dbReference>
<comment type="similarity">
    <text evidence="2 8">Belongs to the glycosyl hydrolase 31 family.</text>
</comment>
<dbReference type="PANTHER" id="PTHR22762">
    <property type="entry name" value="ALPHA-GLUCOSIDASE"/>
    <property type="match status" value="1"/>
</dbReference>
<dbReference type="Gene3D" id="4.10.110.10">
    <property type="entry name" value="Spasmolytic Protein, domain 1"/>
    <property type="match status" value="1"/>
</dbReference>
<dbReference type="InterPro" id="IPR044913">
    <property type="entry name" value="P_trefoil_dom_sf"/>
</dbReference>
<dbReference type="AlphaFoldDB" id="A0AAW1NPT2"/>
<keyword evidence="8" id="KW-0378">Hydrolase</keyword>
<dbReference type="SUPFAM" id="SSF57492">
    <property type="entry name" value="Trefoil"/>
    <property type="match status" value="1"/>
</dbReference>
<keyword evidence="8" id="KW-0326">Glycosidase</keyword>
<dbReference type="SUPFAM" id="SSF74650">
    <property type="entry name" value="Galactose mutarotase-like"/>
    <property type="match status" value="1"/>
</dbReference>
<dbReference type="Gene3D" id="3.20.20.80">
    <property type="entry name" value="Glycosidases"/>
    <property type="match status" value="1"/>
</dbReference>
<reference evidence="11 12" key="1">
    <citation type="journal article" date="2024" name="Nat. Commun.">
        <title>Phylogenomics reveals the evolutionary origins of lichenization in chlorophyte algae.</title>
        <authorList>
            <person name="Puginier C."/>
            <person name="Libourel C."/>
            <person name="Otte J."/>
            <person name="Skaloud P."/>
            <person name="Haon M."/>
            <person name="Grisel S."/>
            <person name="Petersen M."/>
            <person name="Berrin J.G."/>
            <person name="Delaux P.M."/>
            <person name="Dal Grande F."/>
            <person name="Keller J."/>
        </authorList>
    </citation>
    <scope>NUCLEOTIDE SEQUENCE [LARGE SCALE GENOMIC DNA]</scope>
    <source>
        <strain evidence="11 12">SAG 2036</strain>
    </source>
</reference>
<dbReference type="Pfam" id="PF01055">
    <property type="entry name" value="Glyco_hydro_31_2nd"/>
    <property type="match status" value="1"/>
</dbReference>
<evidence type="ECO:0000259" key="10">
    <source>
        <dbReference type="PROSITE" id="PS51448"/>
    </source>
</evidence>
<dbReference type="PANTHER" id="PTHR22762:SF133">
    <property type="entry name" value="P-TYPE DOMAIN-CONTAINING PROTEIN"/>
    <property type="match status" value="1"/>
</dbReference>
<evidence type="ECO:0000256" key="3">
    <source>
        <dbReference type="ARBA" id="ARBA00023136"/>
    </source>
</evidence>
<dbReference type="SUPFAM" id="SSF51445">
    <property type="entry name" value="(Trans)glycosidases"/>
    <property type="match status" value="1"/>
</dbReference>
<dbReference type="CDD" id="cd14752">
    <property type="entry name" value="GH31_N"/>
    <property type="match status" value="1"/>
</dbReference>
<evidence type="ECO:0000256" key="1">
    <source>
        <dbReference type="ARBA" id="ARBA00004370"/>
    </source>
</evidence>
<dbReference type="GO" id="GO:0030246">
    <property type="term" value="F:carbohydrate binding"/>
    <property type="evidence" value="ECO:0007669"/>
    <property type="project" value="InterPro"/>
</dbReference>
<dbReference type="Pfam" id="PF00088">
    <property type="entry name" value="Trefoil"/>
    <property type="match status" value="1"/>
</dbReference>
<dbReference type="Gene3D" id="2.60.40.1760">
    <property type="entry name" value="glycosyl hydrolase (family 31)"/>
    <property type="match status" value="1"/>
</dbReference>
<dbReference type="InterPro" id="IPR017853">
    <property type="entry name" value="GH"/>
</dbReference>
<protein>
    <recommendedName>
        <fullName evidence="6">Maltase</fullName>
    </recommendedName>
</protein>
<evidence type="ECO:0000313" key="12">
    <source>
        <dbReference type="Proteomes" id="UP001465755"/>
    </source>
</evidence>
<evidence type="ECO:0000256" key="9">
    <source>
        <dbReference type="SAM" id="SignalP"/>
    </source>
</evidence>
<feature type="disulfide bond" evidence="7">
    <location>
        <begin position="30"/>
        <end position="56"/>
    </location>
</feature>
<gene>
    <name evidence="11" type="ORF">WJX73_005177</name>
</gene>
<dbReference type="GO" id="GO:0032259">
    <property type="term" value="P:methylation"/>
    <property type="evidence" value="ECO:0007669"/>
    <property type="project" value="InterPro"/>
</dbReference>
<dbReference type="GO" id="GO:0003676">
    <property type="term" value="F:nucleic acid binding"/>
    <property type="evidence" value="ECO:0007669"/>
    <property type="project" value="InterPro"/>
</dbReference>
<dbReference type="InterPro" id="IPR000322">
    <property type="entry name" value="Glyco_hydro_31_TIM"/>
</dbReference>
<dbReference type="InterPro" id="IPR030458">
    <property type="entry name" value="Glyco_hydro_31_AS"/>
</dbReference>
<dbReference type="Pfam" id="PF13802">
    <property type="entry name" value="Gal_mutarotas_2"/>
    <property type="match status" value="1"/>
</dbReference>
<keyword evidence="12" id="KW-1185">Reference proteome</keyword>
<feature type="chain" id="PRO_5043553492" description="Maltase" evidence="9">
    <location>
        <begin position="28"/>
        <end position="658"/>
    </location>
</feature>
<dbReference type="InterPro" id="IPR011013">
    <property type="entry name" value="Gal_mutarotase_sf_dom"/>
</dbReference>
<keyword evidence="4 7" id="KW-1015">Disulfide bond</keyword>
<name>A0AAW1NPT2_9CHLO</name>
<feature type="signal peptide" evidence="9">
    <location>
        <begin position="1"/>
        <end position="27"/>
    </location>
</feature>
<evidence type="ECO:0000256" key="2">
    <source>
        <dbReference type="ARBA" id="ARBA00007806"/>
    </source>
</evidence>
<evidence type="ECO:0000256" key="5">
    <source>
        <dbReference type="ARBA" id="ARBA00023180"/>
    </source>
</evidence>
<dbReference type="GO" id="GO:0004553">
    <property type="term" value="F:hydrolase activity, hydrolyzing O-glycosyl compounds"/>
    <property type="evidence" value="ECO:0007669"/>
    <property type="project" value="InterPro"/>
</dbReference>
<evidence type="ECO:0000256" key="7">
    <source>
        <dbReference type="PROSITE-ProRule" id="PRU00779"/>
    </source>
</evidence>
<dbReference type="PROSITE" id="PS00092">
    <property type="entry name" value="N6_MTASE"/>
    <property type="match status" value="1"/>
</dbReference>
<proteinExistence type="inferred from homology"/>
<accession>A0AAW1NPT2</accession>
<dbReference type="EMBL" id="JALJOQ010000201">
    <property type="protein sequence ID" value="KAK9789923.1"/>
    <property type="molecule type" value="Genomic_DNA"/>
</dbReference>
<evidence type="ECO:0000313" key="11">
    <source>
        <dbReference type="EMBL" id="KAK9789923.1"/>
    </source>
</evidence>